<comment type="caution">
    <text evidence="1">The sequence shown here is derived from an EMBL/GenBank/DDBJ whole genome shotgun (WGS) entry which is preliminary data.</text>
</comment>
<dbReference type="AlphaFoldDB" id="A0A0L6CX13"/>
<gene>
    <name evidence="1" type="ORF">ROTO_11800</name>
</gene>
<evidence type="ECO:0000313" key="1">
    <source>
        <dbReference type="EMBL" id="KNX42306.1"/>
    </source>
</evidence>
<keyword evidence="2" id="KW-1185">Reference proteome</keyword>
<name>A0A0L6CX13_9RHOB</name>
<dbReference type="RefSeq" id="WP_050662099.1">
    <property type="nucleotide sequence ID" value="NZ_CP118494.1"/>
</dbReference>
<dbReference type="STRING" id="74031.SAMN04488077_10596"/>
<dbReference type="OrthoDB" id="7658988at2"/>
<dbReference type="EMBL" id="LGVV01000010">
    <property type="protein sequence ID" value="KNX42306.1"/>
    <property type="molecule type" value="Genomic_DNA"/>
</dbReference>
<organism evidence="1 2">
    <name type="scientific">Roseovarius tolerans</name>
    <dbReference type="NCBI Taxonomy" id="74031"/>
    <lineage>
        <taxon>Bacteria</taxon>
        <taxon>Pseudomonadati</taxon>
        <taxon>Pseudomonadota</taxon>
        <taxon>Alphaproteobacteria</taxon>
        <taxon>Rhodobacterales</taxon>
        <taxon>Roseobacteraceae</taxon>
        <taxon>Roseovarius</taxon>
    </lineage>
</organism>
<dbReference type="InterPro" id="IPR045386">
    <property type="entry name" value="DUF6525"/>
</dbReference>
<evidence type="ECO:0000313" key="2">
    <source>
        <dbReference type="Proteomes" id="UP000037046"/>
    </source>
</evidence>
<dbReference type="Proteomes" id="UP000037046">
    <property type="component" value="Unassembled WGS sequence"/>
</dbReference>
<proteinExistence type="predicted"/>
<reference evidence="2" key="1">
    <citation type="submission" date="2015-07" db="EMBL/GenBank/DDBJ databases">
        <title>Draft Genome Sequence of Roseovarius tolerans EL-164, a producer of N-Acylated Alanine Methyl Esters (NAMEs).</title>
        <authorList>
            <person name="Voget S."/>
            <person name="Bruns H."/>
            <person name="Wagner-Doebler I."/>
            <person name="Schulz S."/>
            <person name="Daniel R."/>
        </authorList>
    </citation>
    <scope>NUCLEOTIDE SEQUENCE [LARGE SCALE GENOMIC DNA]</scope>
    <source>
        <strain evidence="2">EL-164</strain>
    </source>
</reference>
<protein>
    <submittedName>
        <fullName evidence="1">Uncharacterized protein</fullName>
    </submittedName>
</protein>
<accession>A0A0L6CX13</accession>
<dbReference type="Pfam" id="PF20135">
    <property type="entry name" value="DUF6525"/>
    <property type="match status" value="1"/>
</dbReference>
<dbReference type="PATRIC" id="fig|74031.6.peg.1207"/>
<sequence length="107" mass="11682">MSGRNTGRTSLRQRRRCLDPMREFDRLPPALRAWLARACLPWGPRSVLRAYRRALGQSGDAGRALQALDAIEARLIARDAARVWGDAHPAGLGERLPGAEPPCPGCG</sequence>